<sequence>MIYASIGGLQIGDMFFALVSFVTFVAVIAFIILLIFRTIKSGKKLERIEEKLDRLLEEKNNPSWWLPPKVRVLL</sequence>
<evidence type="ECO:0000313" key="2">
    <source>
        <dbReference type="EMBL" id="QGH36388.1"/>
    </source>
</evidence>
<dbReference type="EMBL" id="CP045915">
    <property type="protein sequence ID" value="QGH36388.1"/>
    <property type="molecule type" value="Genomic_DNA"/>
</dbReference>
<dbReference type="KEGG" id="grc:GI584_21100"/>
<reference evidence="2 3" key="1">
    <citation type="submission" date="2019-11" db="EMBL/GenBank/DDBJ databases">
        <title>Gracilibacillus salitolerans sp. nov., a moderate halophile isolated from a saline soil in northwest China.</title>
        <authorList>
            <person name="Gan L."/>
        </authorList>
    </citation>
    <scope>NUCLEOTIDE SEQUENCE [LARGE SCALE GENOMIC DNA]</scope>
    <source>
        <strain evidence="2 3">SCU50</strain>
    </source>
</reference>
<keyword evidence="1" id="KW-0812">Transmembrane</keyword>
<feature type="transmembrane region" description="Helical" evidence="1">
    <location>
        <begin position="15"/>
        <end position="36"/>
    </location>
</feature>
<keyword evidence="1" id="KW-0472">Membrane</keyword>
<name>A0A5Q2TUD0_9BACI</name>
<keyword evidence="3" id="KW-1185">Reference proteome</keyword>
<proteinExistence type="predicted"/>
<evidence type="ECO:0000313" key="3">
    <source>
        <dbReference type="Proteomes" id="UP000339690"/>
    </source>
</evidence>
<evidence type="ECO:0000256" key="1">
    <source>
        <dbReference type="SAM" id="Phobius"/>
    </source>
</evidence>
<accession>A0A5Q2TUD0</accession>
<organism evidence="2 3">
    <name type="scientific">Gracilibacillus salitolerans</name>
    <dbReference type="NCBI Taxonomy" id="2663022"/>
    <lineage>
        <taxon>Bacteria</taxon>
        <taxon>Bacillati</taxon>
        <taxon>Bacillota</taxon>
        <taxon>Bacilli</taxon>
        <taxon>Bacillales</taxon>
        <taxon>Bacillaceae</taxon>
        <taxon>Gracilibacillus</taxon>
    </lineage>
</organism>
<keyword evidence="1" id="KW-1133">Transmembrane helix</keyword>
<gene>
    <name evidence="2" type="ORF">GI584_21100</name>
</gene>
<protein>
    <submittedName>
        <fullName evidence="2">DUF4083 domain-containing protein</fullName>
    </submittedName>
</protein>
<dbReference type="AlphaFoldDB" id="A0A5Q2TUD0"/>
<dbReference type="Proteomes" id="UP000339690">
    <property type="component" value="Chromosome"/>
</dbReference>
<dbReference type="RefSeq" id="WP_153792524.1">
    <property type="nucleotide sequence ID" value="NZ_CP045915.1"/>
</dbReference>